<proteinExistence type="predicted"/>
<dbReference type="AlphaFoldDB" id="A0A699R9T1"/>
<feature type="non-terminal residue" evidence="2">
    <location>
        <position position="1"/>
    </location>
</feature>
<evidence type="ECO:0000256" key="1">
    <source>
        <dbReference type="SAM" id="MobiDB-lite"/>
    </source>
</evidence>
<accession>A0A699R9T1</accession>
<reference evidence="2" key="1">
    <citation type="journal article" date="2019" name="Sci. Rep.">
        <title>Draft genome of Tanacetum cinerariifolium, the natural source of mosquito coil.</title>
        <authorList>
            <person name="Yamashiro T."/>
            <person name="Shiraishi A."/>
            <person name="Satake H."/>
            <person name="Nakayama K."/>
        </authorList>
    </citation>
    <scope>NUCLEOTIDE SEQUENCE</scope>
</reference>
<protein>
    <submittedName>
        <fullName evidence="2">Uncharacterized protein</fullName>
    </submittedName>
</protein>
<feature type="compositionally biased region" description="Basic and acidic residues" evidence="1">
    <location>
        <begin position="71"/>
        <end position="89"/>
    </location>
</feature>
<name>A0A699R9T1_TANCI</name>
<sequence length="96" mass="10567">VEQENGRISMTNKLLDFSSVVTKLIVLLETPEIINLILTVYINKSLNTDADVAFDVKENENDVHVSPSGSDKTDNKKHDEKAKGDDRGKSPVVSPT</sequence>
<comment type="caution">
    <text evidence="2">The sequence shown here is derived from an EMBL/GenBank/DDBJ whole genome shotgun (WGS) entry which is preliminary data.</text>
</comment>
<dbReference type="EMBL" id="BKCJ011084279">
    <property type="protein sequence ID" value="GFC82386.1"/>
    <property type="molecule type" value="Genomic_DNA"/>
</dbReference>
<gene>
    <name evidence="2" type="ORF">Tci_854356</name>
</gene>
<organism evidence="2">
    <name type="scientific">Tanacetum cinerariifolium</name>
    <name type="common">Dalmatian daisy</name>
    <name type="synonym">Chrysanthemum cinerariifolium</name>
    <dbReference type="NCBI Taxonomy" id="118510"/>
    <lineage>
        <taxon>Eukaryota</taxon>
        <taxon>Viridiplantae</taxon>
        <taxon>Streptophyta</taxon>
        <taxon>Embryophyta</taxon>
        <taxon>Tracheophyta</taxon>
        <taxon>Spermatophyta</taxon>
        <taxon>Magnoliopsida</taxon>
        <taxon>eudicotyledons</taxon>
        <taxon>Gunneridae</taxon>
        <taxon>Pentapetalae</taxon>
        <taxon>asterids</taxon>
        <taxon>campanulids</taxon>
        <taxon>Asterales</taxon>
        <taxon>Asteraceae</taxon>
        <taxon>Asteroideae</taxon>
        <taxon>Anthemideae</taxon>
        <taxon>Anthemidinae</taxon>
        <taxon>Tanacetum</taxon>
    </lineage>
</organism>
<evidence type="ECO:0000313" key="2">
    <source>
        <dbReference type="EMBL" id="GFC82386.1"/>
    </source>
</evidence>
<feature type="region of interest" description="Disordered" evidence="1">
    <location>
        <begin position="58"/>
        <end position="96"/>
    </location>
</feature>